<feature type="region of interest" description="Disordered" evidence="1">
    <location>
        <begin position="46"/>
        <end position="73"/>
    </location>
</feature>
<protein>
    <submittedName>
        <fullName evidence="2">Uncharacterized protein</fullName>
    </submittedName>
</protein>
<dbReference type="GeneID" id="55970244"/>
<sequence length="180" mass="19428">MSRCPVHCTSVYQSVRSDAFQHPLRYVKVFKRRCYCIVLRSAYGSGTDPQVAETGDTKKRNCADPGQDQGEGHDRLCTGTVQEHDGAAGQPEDQVLGTVAVASGYLELHVKSSPPVRTIAYQCLPVPTSAYQCLPVPTSAYQCLPVPAHGHLSLLVFFAVTQSCLAGLVPSNLPGALFFF</sequence>
<organism evidence="2 3">
    <name type="scientific">Geosmithia morbida</name>
    <dbReference type="NCBI Taxonomy" id="1094350"/>
    <lineage>
        <taxon>Eukaryota</taxon>
        <taxon>Fungi</taxon>
        <taxon>Dikarya</taxon>
        <taxon>Ascomycota</taxon>
        <taxon>Pezizomycotina</taxon>
        <taxon>Sordariomycetes</taxon>
        <taxon>Hypocreomycetidae</taxon>
        <taxon>Hypocreales</taxon>
        <taxon>Bionectriaceae</taxon>
        <taxon>Geosmithia</taxon>
    </lineage>
</organism>
<dbReference type="Proteomes" id="UP000749293">
    <property type="component" value="Unassembled WGS sequence"/>
</dbReference>
<name>A0A9P5D3P5_9HYPO</name>
<accession>A0A9P5D3P5</accession>
<dbReference type="OrthoDB" id="6626095at2759"/>
<keyword evidence="3" id="KW-1185">Reference proteome</keyword>
<reference evidence="2" key="1">
    <citation type="submission" date="2020-03" db="EMBL/GenBank/DDBJ databases">
        <title>Site-based positive gene gene selection in Geosmithia morbida across the United States reveals a broad range of putative effectors and factors for local host and environmental adapation.</title>
        <authorList>
            <person name="Onufrak A."/>
            <person name="Murdoch R.W."/>
            <person name="Gazis R."/>
            <person name="Huff M."/>
            <person name="Staton M."/>
            <person name="Klingeman W."/>
            <person name="Hadziabdic D."/>
        </authorList>
    </citation>
    <scope>NUCLEOTIDE SEQUENCE</scope>
    <source>
        <strain evidence="2">1262</strain>
    </source>
</reference>
<evidence type="ECO:0000256" key="1">
    <source>
        <dbReference type="SAM" id="MobiDB-lite"/>
    </source>
</evidence>
<proteinExistence type="predicted"/>
<evidence type="ECO:0000313" key="2">
    <source>
        <dbReference type="EMBL" id="KAF4125177.1"/>
    </source>
</evidence>
<comment type="caution">
    <text evidence="2">The sequence shown here is derived from an EMBL/GenBank/DDBJ whole genome shotgun (WGS) entry which is preliminary data.</text>
</comment>
<dbReference type="EMBL" id="JAANYQ010000003">
    <property type="protein sequence ID" value="KAF4125177.1"/>
    <property type="molecule type" value="Genomic_DNA"/>
</dbReference>
<dbReference type="AlphaFoldDB" id="A0A9P5D3P5"/>
<dbReference type="RefSeq" id="XP_035323829.1">
    <property type="nucleotide sequence ID" value="XM_035465992.1"/>
</dbReference>
<gene>
    <name evidence="2" type="ORF">GMORB2_4016</name>
</gene>
<evidence type="ECO:0000313" key="3">
    <source>
        <dbReference type="Proteomes" id="UP000749293"/>
    </source>
</evidence>